<reference evidence="4 5" key="1">
    <citation type="submission" date="2020-04" db="EMBL/GenBank/DDBJ databases">
        <title>Novel species.</title>
        <authorList>
            <person name="Teo W.F.A."/>
            <person name="Lipun K."/>
            <person name="Srisuk N."/>
            <person name="Duangmal K."/>
        </authorList>
    </citation>
    <scope>NUCLEOTIDE SEQUENCE [LARGE SCALE GENOMIC DNA]</scope>
    <source>
        <strain evidence="4 5">K13G38</strain>
    </source>
</reference>
<name>A0ABX1IWH4_9PSEU</name>
<gene>
    <name evidence="4" type="ORF">HFP15_02995</name>
</gene>
<dbReference type="InterPro" id="IPR036629">
    <property type="entry name" value="YjbJ_sf"/>
</dbReference>
<comment type="similarity">
    <text evidence="1">Belongs to the UPF0337 (CsbD) family.</text>
</comment>
<feature type="compositionally biased region" description="Basic and acidic residues" evidence="2">
    <location>
        <begin position="47"/>
        <end position="65"/>
    </location>
</feature>
<organism evidence="4 5">
    <name type="scientific">Amycolatopsis acididurans</name>
    <dbReference type="NCBI Taxonomy" id="2724524"/>
    <lineage>
        <taxon>Bacteria</taxon>
        <taxon>Bacillati</taxon>
        <taxon>Actinomycetota</taxon>
        <taxon>Actinomycetes</taxon>
        <taxon>Pseudonocardiales</taxon>
        <taxon>Pseudonocardiaceae</taxon>
        <taxon>Amycolatopsis</taxon>
    </lineage>
</organism>
<evidence type="ECO:0000256" key="2">
    <source>
        <dbReference type="SAM" id="MobiDB-lite"/>
    </source>
</evidence>
<dbReference type="Proteomes" id="UP000715441">
    <property type="component" value="Unassembled WGS sequence"/>
</dbReference>
<protein>
    <submittedName>
        <fullName evidence="4">CsbD family protein</fullName>
    </submittedName>
</protein>
<accession>A0ABX1IWH4</accession>
<evidence type="ECO:0000313" key="5">
    <source>
        <dbReference type="Proteomes" id="UP000715441"/>
    </source>
</evidence>
<dbReference type="Gene3D" id="1.10.1470.10">
    <property type="entry name" value="YjbJ"/>
    <property type="match status" value="1"/>
</dbReference>
<evidence type="ECO:0000313" key="4">
    <source>
        <dbReference type="EMBL" id="NKQ51843.1"/>
    </source>
</evidence>
<keyword evidence="5" id="KW-1185">Reference proteome</keyword>
<sequence length="65" mass="6907">MAGDDKMQNKAEELKGRAKEAAGDATGNEQWQAEGKGDQAKGNIKQAGEKIKDAAKGVFGDDKDR</sequence>
<feature type="region of interest" description="Disordered" evidence="2">
    <location>
        <begin position="1"/>
        <end position="65"/>
    </location>
</feature>
<evidence type="ECO:0000256" key="1">
    <source>
        <dbReference type="ARBA" id="ARBA00009129"/>
    </source>
</evidence>
<dbReference type="InterPro" id="IPR008462">
    <property type="entry name" value="CsbD"/>
</dbReference>
<comment type="caution">
    <text evidence="4">The sequence shown here is derived from an EMBL/GenBank/DDBJ whole genome shotgun (WGS) entry which is preliminary data.</text>
</comment>
<dbReference type="SUPFAM" id="SSF69047">
    <property type="entry name" value="Hypothetical protein YjbJ"/>
    <property type="match status" value="1"/>
</dbReference>
<dbReference type="EMBL" id="JAAXLS010000001">
    <property type="protein sequence ID" value="NKQ51843.1"/>
    <property type="molecule type" value="Genomic_DNA"/>
</dbReference>
<feature type="domain" description="CsbD-like" evidence="3">
    <location>
        <begin position="5"/>
        <end position="56"/>
    </location>
</feature>
<evidence type="ECO:0000259" key="3">
    <source>
        <dbReference type="Pfam" id="PF05532"/>
    </source>
</evidence>
<proteinExistence type="inferred from homology"/>
<feature type="compositionally biased region" description="Basic and acidic residues" evidence="2">
    <location>
        <begin position="1"/>
        <end position="22"/>
    </location>
</feature>
<dbReference type="Pfam" id="PF05532">
    <property type="entry name" value="CsbD"/>
    <property type="match status" value="1"/>
</dbReference>